<keyword evidence="2" id="KW-1185">Reference proteome</keyword>
<evidence type="ECO:0000313" key="2">
    <source>
        <dbReference type="Proteomes" id="UP000294919"/>
    </source>
</evidence>
<evidence type="ECO:0000313" key="1">
    <source>
        <dbReference type="EMBL" id="TCO79114.1"/>
    </source>
</evidence>
<dbReference type="AlphaFoldDB" id="A0A4R2KYH3"/>
<proteinExistence type="predicted"/>
<accession>A0A4R2KYH3</accession>
<dbReference type="OrthoDB" id="1956194at2"/>
<protein>
    <submittedName>
        <fullName evidence="1">Uncharacterized protein</fullName>
    </submittedName>
</protein>
<organism evidence="1 2">
    <name type="scientific">Marinisporobacter balticus</name>
    <dbReference type="NCBI Taxonomy" id="2018667"/>
    <lineage>
        <taxon>Bacteria</taxon>
        <taxon>Bacillati</taxon>
        <taxon>Bacillota</taxon>
        <taxon>Clostridia</taxon>
        <taxon>Peptostreptococcales</taxon>
        <taxon>Thermotaleaceae</taxon>
        <taxon>Marinisporobacter</taxon>
    </lineage>
</organism>
<dbReference type="EMBL" id="SLWV01000003">
    <property type="protein sequence ID" value="TCO79114.1"/>
    <property type="molecule type" value="Genomic_DNA"/>
</dbReference>
<reference evidence="1 2" key="1">
    <citation type="submission" date="2019-03" db="EMBL/GenBank/DDBJ databases">
        <title>Genomic Encyclopedia of Type Strains, Phase IV (KMG-IV): sequencing the most valuable type-strain genomes for metagenomic binning, comparative biology and taxonomic classification.</title>
        <authorList>
            <person name="Goeker M."/>
        </authorList>
    </citation>
    <scope>NUCLEOTIDE SEQUENCE [LARGE SCALE GENOMIC DNA]</scope>
    <source>
        <strain evidence="1 2">DSM 102940</strain>
    </source>
</reference>
<sequence length="81" mass="9069">MGYRSIRCKTCGKSPISTALIVIGNMIYCQQCLKNISVKSTGEHGRYYTHSGDRCFVNFGSDSRIDIQEFGVDELKIGNTR</sequence>
<name>A0A4R2KYH3_9FIRM</name>
<dbReference type="Proteomes" id="UP000294919">
    <property type="component" value="Unassembled WGS sequence"/>
</dbReference>
<comment type="caution">
    <text evidence="1">The sequence shown here is derived from an EMBL/GenBank/DDBJ whole genome shotgun (WGS) entry which is preliminary data.</text>
</comment>
<dbReference type="RefSeq" id="WP_132242845.1">
    <property type="nucleotide sequence ID" value="NZ_SLWV01000003.1"/>
</dbReference>
<gene>
    <name evidence="1" type="ORF">EV214_103166</name>
</gene>